<sequence length="362" mass="40164">MEARIITALDINKKPDLFAIYENLNESFLDLTFKNLGGSSSCNRHEHTTQTQTPTITESRAFSFPKPDEGEERGEEVNEGLCEATTPSPPGGKYNGMRVNGRIKLNQVIKHDGGGGIKENPDGDQYEVLKRALTDGAGGGTGKKTSLGDVLGASMTMKSPSVVRAHRRRQGAEAAAGEMRHSNGGQQQLQQGADDAEMAMRTPLRSRTPPPQRSSNRCASCNKFILFFNRIRCSDCSRWFCTKCAKKSSVEGNKCKECSFGRLRASRRSKEQQGKEGSYPTRKDIYTNLTSSRKHSQRHNSKQPLPKGRSTGHQSPYHKDSHRTPPLSPIQSPKRNSYHAPQTRASTRTPSQSPRRHSFYKA</sequence>
<proteinExistence type="predicted"/>
<comment type="caution">
    <text evidence="4">The sequence shown here is derived from an EMBL/GenBank/DDBJ whole genome shotgun (WGS) entry which is preliminary data.</text>
</comment>
<evidence type="ECO:0000313" key="5">
    <source>
        <dbReference type="Proteomes" id="UP000886520"/>
    </source>
</evidence>
<feature type="region of interest" description="Disordered" evidence="3">
    <location>
        <begin position="160"/>
        <end position="196"/>
    </location>
</feature>
<evidence type="ECO:0000256" key="2">
    <source>
        <dbReference type="ARBA" id="ARBA00022833"/>
    </source>
</evidence>
<dbReference type="Proteomes" id="UP000886520">
    <property type="component" value="Chromosome 19"/>
</dbReference>
<feature type="compositionally biased region" description="Basic residues" evidence="3">
    <location>
        <begin position="292"/>
        <end position="301"/>
    </location>
</feature>
<feature type="compositionally biased region" description="Polar residues" evidence="3">
    <location>
        <begin position="329"/>
        <end position="353"/>
    </location>
</feature>
<feature type="region of interest" description="Disordered" evidence="3">
    <location>
        <begin position="42"/>
        <end position="73"/>
    </location>
</feature>
<name>A0A9D4Z8V1_ADICA</name>
<reference evidence="4" key="1">
    <citation type="submission" date="2021-01" db="EMBL/GenBank/DDBJ databases">
        <title>Adiantum capillus-veneris genome.</title>
        <authorList>
            <person name="Fang Y."/>
            <person name="Liao Q."/>
        </authorList>
    </citation>
    <scope>NUCLEOTIDE SEQUENCE</scope>
    <source>
        <strain evidence="4">H3</strain>
        <tissue evidence="4">Leaf</tissue>
    </source>
</reference>
<dbReference type="SUPFAM" id="SSF57903">
    <property type="entry name" value="FYVE/PHD zinc finger"/>
    <property type="match status" value="1"/>
</dbReference>
<dbReference type="GO" id="GO:0008270">
    <property type="term" value="F:zinc ion binding"/>
    <property type="evidence" value="ECO:0007669"/>
    <property type="project" value="UniProtKB-KW"/>
</dbReference>
<keyword evidence="2" id="KW-0862">Zinc</keyword>
<evidence type="ECO:0000313" key="4">
    <source>
        <dbReference type="EMBL" id="KAI5064987.1"/>
    </source>
</evidence>
<evidence type="ECO:0000256" key="1">
    <source>
        <dbReference type="ARBA" id="ARBA00022771"/>
    </source>
</evidence>
<organism evidence="4 5">
    <name type="scientific">Adiantum capillus-veneris</name>
    <name type="common">Maidenhair fern</name>
    <dbReference type="NCBI Taxonomy" id="13818"/>
    <lineage>
        <taxon>Eukaryota</taxon>
        <taxon>Viridiplantae</taxon>
        <taxon>Streptophyta</taxon>
        <taxon>Embryophyta</taxon>
        <taxon>Tracheophyta</taxon>
        <taxon>Polypodiopsida</taxon>
        <taxon>Polypodiidae</taxon>
        <taxon>Polypodiales</taxon>
        <taxon>Pteridineae</taxon>
        <taxon>Pteridaceae</taxon>
        <taxon>Vittarioideae</taxon>
        <taxon>Adiantum</taxon>
    </lineage>
</organism>
<protein>
    <submittedName>
        <fullName evidence="4">Uncharacterized protein</fullName>
    </submittedName>
</protein>
<gene>
    <name evidence="4" type="ORF">GOP47_0019682</name>
</gene>
<accession>A0A9D4Z8V1</accession>
<dbReference type="OrthoDB" id="6339724at2759"/>
<keyword evidence="1" id="KW-0863">Zinc-finger</keyword>
<dbReference type="InterPro" id="IPR011011">
    <property type="entry name" value="Znf_FYVE_PHD"/>
</dbReference>
<keyword evidence="1" id="KW-0479">Metal-binding</keyword>
<keyword evidence="5" id="KW-1185">Reference proteome</keyword>
<dbReference type="AlphaFoldDB" id="A0A9D4Z8V1"/>
<evidence type="ECO:0000256" key="3">
    <source>
        <dbReference type="SAM" id="MobiDB-lite"/>
    </source>
</evidence>
<feature type="region of interest" description="Disordered" evidence="3">
    <location>
        <begin position="264"/>
        <end position="362"/>
    </location>
</feature>
<dbReference type="CDD" id="cd00065">
    <property type="entry name" value="FYVE_like_SF"/>
    <property type="match status" value="1"/>
</dbReference>
<dbReference type="EMBL" id="JABFUD020000019">
    <property type="protein sequence ID" value="KAI5064987.1"/>
    <property type="molecule type" value="Genomic_DNA"/>
</dbReference>